<dbReference type="PRINTS" id="PR01035">
    <property type="entry name" value="TCRTETA"/>
</dbReference>
<evidence type="ECO:0000256" key="5">
    <source>
        <dbReference type="ARBA" id="ARBA00023136"/>
    </source>
</evidence>
<feature type="transmembrane region" description="Helical" evidence="6">
    <location>
        <begin position="9"/>
        <end position="34"/>
    </location>
</feature>
<dbReference type="OrthoDB" id="7584869at2"/>
<sequence>MKLNKYSKVFLLGFGFFAISITWSVYNAFIPLLLGKFIESTALIGFIMTFDNYFALFIQPAVGSMSDSINTKFGKRMPFIMIGMPLAALFIFILPNYSSVKTLILFLVIMNLCMSIFRSPVVSLMPDITPPQNRSMANSIINVMGGLGSVLGYFVGSILWGKSEKFPFYMAAILMLFSLLILFTFIKEKRDSINYEKETINNLSFLKNTKSLFKNKNTLYLLFAICSWFISFQGIEALFTLYGQRYIGVSGGTAASTLTFISLSFLLFAVPSGILGTKLGKKKTITLGIIGMLMCFIILAFVKSIILIRILFSICGLFWAMININSYPFVTDMAPEGQVGTYTGFYYFFSSIAAIVSPPALGFIMDKIGYQFMFVYGTLFFVIALIFILLIKDSSTESPIVKVSDFIV</sequence>
<dbReference type="EMBL" id="FQXM01000030">
    <property type="protein sequence ID" value="SHH99448.1"/>
    <property type="molecule type" value="Genomic_DNA"/>
</dbReference>
<comment type="subcellular location">
    <subcellularLocation>
        <location evidence="1">Cell membrane</location>
        <topology evidence="1">Multi-pass membrane protein</topology>
    </subcellularLocation>
</comment>
<dbReference type="PROSITE" id="PS50850">
    <property type="entry name" value="MFS"/>
    <property type="match status" value="1"/>
</dbReference>
<feature type="transmembrane region" description="Helical" evidence="6">
    <location>
        <begin position="166"/>
        <end position="186"/>
    </location>
</feature>
<dbReference type="AlphaFoldDB" id="A0A1M5XIS1"/>
<keyword evidence="2" id="KW-0813">Transport</keyword>
<evidence type="ECO:0000256" key="4">
    <source>
        <dbReference type="ARBA" id="ARBA00022989"/>
    </source>
</evidence>
<dbReference type="GO" id="GO:0022857">
    <property type="term" value="F:transmembrane transporter activity"/>
    <property type="evidence" value="ECO:0007669"/>
    <property type="project" value="InterPro"/>
</dbReference>
<organism evidence="8 9">
    <name type="scientific">Clostridium grantii DSM 8605</name>
    <dbReference type="NCBI Taxonomy" id="1121316"/>
    <lineage>
        <taxon>Bacteria</taxon>
        <taxon>Bacillati</taxon>
        <taxon>Bacillota</taxon>
        <taxon>Clostridia</taxon>
        <taxon>Eubacteriales</taxon>
        <taxon>Clostridiaceae</taxon>
        <taxon>Clostridium</taxon>
    </lineage>
</organism>
<evidence type="ECO:0000256" key="2">
    <source>
        <dbReference type="ARBA" id="ARBA00022448"/>
    </source>
</evidence>
<dbReference type="CDD" id="cd17313">
    <property type="entry name" value="MFS_SLC45_SUC"/>
    <property type="match status" value="1"/>
</dbReference>
<feature type="transmembrane region" description="Helical" evidence="6">
    <location>
        <begin position="40"/>
        <end position="58"/>
    </location>
</feature>
<protein>
    <submittedName>
        <fullName evidence="8">Na+/melibiose symporter</fullName>
    </submittedName>
</protein>
<feature type="transmembrane region" description="Helical" evidence="6">
    <location>
        <begin position="79"/>
        <end position="97"/>
    </location>
</feature>
<reference evidence="8 9" key="1">
    <citation type="submission" date="2016-11" db="EMBL/GenBank/DDBJ databases">
        <authorList>
            <person name="Jaros S."/>
            <person name="Januszkiewicz K."/>
            <person name="Wedrychowicz H."/>
        </authorList>
    </citation>
    <scope>NUCLEOTIDE SEQUENCE [LARGE SCALE GENOMIC DNA]</scope>
    <source>
        <strain evidence="8 9">DSM 8605</strain>
    </source>
</reference>
<gene>
    <name evidence="8" type="ORF">SAMN02745207_03666</name>
</gene>
<evidence type="ECO:0000256" key="3">
    <source>
        <dbReference type="ARBA" id="ARBA00022692"/>
    </source>
</evidence>
<dbReference type="PANTHER" id="PTHR23528">
    <property type="match status" value="1"/>
</dbReference>
<evidence type="ECO:0000313" key="9">
    <source>
        <dbReference type="Proteomes" id="UP000184447"/>
    </source>
</evidence>
<dbReference type="Gene3D" id="1.20.1250.20">
    <property type="entry name" value="MFS general substrate transporter like domains"/>
    <property type="match status" value="1"/>
</dbReference>
<dbReference type="GO" id="GO:0005886">
    <property type="term" value="C:plasma membrane"/>
    <property type="evidence" value="ECO:0007669"/>
    <property type="project" value="UniProtKB-SubCell"/>
</dbReference>
<dbReference type="STRING" id="1121316.SAMN02745207_03666"/>
<keyword evidence="4 6" id="KW-1133">Transmembrane helix</keyword>
<keyword evidence="5 6" id="KW-0472">Membrane</keyword>
<dbReference type="SUPFAM" id="SSF103473">
    <property type="entry name" value="MFS general substrate transporter"/>
    <property type="match status" value="1"/>
</dbReference>
<dbReference type="PANTHER" id="PTHR23528:SF1">
    <property type="entry name" value="MAJOR FACILITATOR SUPERFAMILY (MFS) PROFILE DOMAIN-CONTAINING PROTEIN"/>
    <property type="match status" value="1"/>
</dbReference>
<feature type="transmembrane region" description="Helical" evidence="6">
    <location>
        <begin position="254"/>
        <end position="275"/>
    </location>
</feature>
<feature type="transmembrane region" description="Helical" evidence="6">
    <location>
        <begin position="103"/>
        <end position="125"/>
    </location>
</feature>
<feature type="domain" description="Major facilitator superfamily (MFS) profile" evidence="7">
    <location>
        <begin position="8"/>
        <end position="396"/>
    </location>
</feature>
<keyword evidence="9" id="KW-1185">Reference proteome</keyword>
<evidence type="ECO:0000313" key="8">
    <source>
        <dbReference type="EMBL" id="SHH99448.1"/>
    </source>
</evidence>
<name>A0A1M5XIS1_9CLOT</name>
<dbReference type="Pfam" id="PF07690">
    <property type="entry name" value="MFS_1"/>
    <property type="match status" value="1"/>
</dbReference>
<dbReference type="InterPro" id="IPR020846">
    <property type="entry name" value="MFS_dom"/>
</dbReference>
<feature type="transmembrane region" description="Helical" evidence="6">
    <location>
        <begin position="287"/>
        <end position="320"/>
    </location>
</feature>
<dbReference type="Proteomes" id="UP000184447">
    <property type="component" value="Unassembled WGS sequence"/>
</dbReference>
<accession>A0A1M5XIS1</accession>
<keyword evidence="3 6" id="KW-0812">Transmembrane</keyword>
<feature type="transmembrane region" description="Helical" evidence="6">
    <location>
        <begin position="137"/>
        <end position="160"/>
    </location>
</feature>
<feature type="transmembrane region" description="Helical" evidence="6">
    <location>
        <begin position="345"/>
        <end position="365"/>
    </location>
</feature>
<feature type="transmembrane region" description="Helical" evidence="6">
    <location>
        <begin position="372"/>
        <end position="391"/>
    </location>
</feature>
<evidence type="ECO:0000259" key="7">
    <source>
        <dbReference type="PROSITE" id="PS50850"/>
    </source>
</evidence>
<proteinExistence type="predicted"/>
<evidence type="ECO:0000256" key="1">
    <source>
        <dbReference type="ARBA" id="ARBA00004651"/>
    </source>
</evidence>
<dbReference type="RefSeq" id="WP_073340422.1">
    <property type="nucleotide sequence ID" value="NZ_FQXM01000030.1"/>
</dbReference>
<dbReference type="InterPro" id="IPR001958">
    <property type="entry name" value="Tet-R_TetA/multi-R_MdtG-like"/>
</dbReference>
<dbReference type="InterPro" id="IPR036259">
    <property type="entry name" value="MFS_trans_sf"/>
</dbReference>
<dbReference type="InterPro" id="IPR011701">
    <property type="entry name" value="MFS"/>
</dbReference>
<evidence type="ECO:0000256" key="6">
    <source>
        <dbReference type="SAM" id="Phobius"/>
    </source>
</evidence>
<feature type="transmembrane region" description="Helical" evidence="6">
    <location>
        <begin position="219"/>
        <end position="242"/>
    </location>
</feature>